<reference evidence="4" key="1">
    <citation type="journal article" date="2018" name="Nat. Microbiol.">
        <title>Leveraging single-cell genomics to expand the fungal tree of life.</title>
        <authorList>
            <person name="Ahrendt S.R."/>
            <person name="Quandt C.A."/>
            <person name="Ciobanu D."/>
            <person name="Clum A."/>
            <person name="Salamov A."/>
            <person name="Andreopoulos B."/>
            <person name="Cheng J.F."/>
            <person name="Woyke T."/>
            <person name="Pelin A."/>
            <person name="Henrissat B."/>
            <person name="Reynolds N.K."/>
            <person name="Benny G.L."/>
            <person name="Smith M.E."/>
            <person name="James T.Y."/>
            <person name="Grigoriev I.V."/>
        </authorList>
    </citation>
    <scope>NUCLEOTIDE SEQUENCE [LARGE SCALE GENOMIC DNA]</scope>
    <source>
        <strain evidence="4">RSA 468</strain>
    </source>
</reference>
<dbReference type="EMBL" id="ML002271">
    <property type="protein sequence ID" value="RKP39446.1"/>
    <property type="molecule type" value="Genomic_DNA"/>
</dbReference>
<protein>
    <submittedName>
        <fullName evidence="3">Uncharacterized protein</fullName>
    </submittedName>
</protein>
<organism evidence="3 4">
    <name type="scientific">Dimargaris cristalligena</name>
    <dbReference type="NCBI Taxonomy" id="215637"/>
    <lineage>
        <taxon>Eukaryota</taxon>
        <taxon>Fungi</taxon>
        <taxon>Fungi incertae sedis</taxon>
        <taxon>Zoopagomycota</taxon>
        <taxon>Kickxellomycotina</taxon>
        <taxon>Dimargaritomycetes</taxon>
        <taxon>Dimargaritales</taxon>
        <taxon>Dimargaritaceae</taxon>
        <taxon>Dimargaris</taxon>
    </lineage>
</organism>
<dbReference type="Proteomes" id="UP000268162">
    <property type="component" value="Unassembled WGS sequence"/>
</dbReference>
<gene>
    <name evidence="3" type="ORF">BJ085DRAFT_34499</name>
</gene>
<feature type="signal peptide" evidence="2">
    <location>
        <begin position="1"/>
        <end position="28"/>
    </location>
</feature>
<evidence type="ECO:0000313" key="4">
    <source>
        <dbReference type="Proteomes" id="UP000268162"/>
    </source>
</evidence>
<sequence>MSYRFIACAKSTANLVLALTLILSTVQSQPYGLDSRNQQLPHFPSNTNQRQRHHAHSHIDLTQDEFLRALFQDVEEPIPPPDDPIWLGYASTTPISNPADDGPGLILDNNIPSTTSLDIDWDTLLTPWGYSEFDSNYLMSSLPNQGPESPNLLVDTPSSTGVDTQQQPFENTSPAGSSTPTNLIFPPVLTALAGSLTKSQRNPQPQNESPKPHSPDKYRYKQPSNKRPESLRIEASVRDCRALSNNIFVNNHPAAESDAYQEEAMKKIRYHVMGYFNQFKLALLPLPAYLDIQPLDFDIKLTRFIRSALKQPAQTMFMFAIGWDSIAREIRPYFLTSSTGRYRCTDLPKLQAPNIHHLHFYKVPRPADIRRAKEMVISQVASATASFRMNHPDLYERL</sequence>
<feature type="chain" id="PRO_5020180106" evidence="2">
    <location>
        <begin position="29"/>
        <end position="398"/>
    </location>
</feature>
<proteinExistence type="predicted"/>
<keyword evidence="2" id="KW-0732">Signal</keyword>
<dbReference type="AlphaFoldDB" id="A0A4Q0A048"/>
<evidence type="ECO:0000313" key="3">
    <source>
        <dbReference type="EMBL" id="RKP39446.1"/>
    </source>
</evidence>
<feature type="region of interest" description="Disordered" evidence="1">
    <location>
        <begin position="197"/>
        <end position="231"/>
    </location>
</feature>
<evidence type="ECO:0000256" key="2">
    <source>
        <dbReference type="SAM" id="SignalP"/>
    </source>
</evidence>
<name>A0A4Q0A048_9FUNG</name>
<keyword evidence="4" id="KW-1185">Reference proteome</keyword>
<feature type="compositionally biased region" description="Polar residues" evidence="1">
    <location>
        <begin position="156"/>
        <end position="182"/>
    </location>
</feature>
<feature type="compositionally biased region" description="Basic and acidic residues" evidence="1">
    <location>
        <begin position="210"/>
        <end position="219"/>
    </location>
</feature>
<accession>A0A4Q0A048</accession>
<feature type="region of interest" description="Disordered" evidence="1">
    <location>
        <begin position="141"/>
        <end position="184"/>
    </location>
</feature>
<feature type="compositionally biased region" description="Polar residues" evidence="1">
    <location>
        <begin position="197"/>
        <end position="209"/>
    </location>
</feature>
<evidence type="ECO:0000256" key="1">
    <source>
        <dbReference type="SAM" id="MobiDB-lite"/>
    </source>
</evidence>